<organism evidence="3 4">
    <name type="scientific">Mycolicibacter senuensis</name>
    <dbReference type="NCBI Taxonomy" id="386913"/>
    <lineage>
        <taxon>Bacteria</taxon>
        <taxon>Bacillati</taxon>
        <taxon>Actinomycetota</taxon>
        <taxon>Actinomycetes</taxon>
        <taxon>Mycobacteriales</taxon>
        <taxon>Mycobacteriaceae</taxon>
        <taxon>Mycolicibacter</taxon>
    </lineage>
</organism>
<name>A0A7I9XMH9_9MYCO</name>
<dbReference type="Pfam" id="PF00561">
    <property type="entry name" value="Abhydrolase_1"/>
    <property type="match status" value="1"/>
</dbReference>
<dbReference type="InterPro" id="IPR000639">
    <property type="entry name" value="Epox_hydrolase-like"/>
</dbReference>
<evidence type="ECO:0000259" key="2">
    <source>
        <dbReference type="Pfam" id="PF00561"/>
    </source>
</evidence>
<dbReference type="GO" id="GO:0016787">
    <property type="term" value="F:hydrolase activity"/>
    <property type="evidence" value="ECO:0007669"/>
    <property type="project" value="UniProtKB-KW"/>
</dbReference>
<sequence length="297" mass="32463">MASQDREDGDMPRLSTFERHGLVFDVTDAGPRDGVPVVLLHGFPQTSTSWVAVAELLNSQGFRTLAPDQRGYSPGATPTRRRDYRLSELVADAVALIEAAGAGPVHLVGHDWGAAVAWGVAAARPDLVRTLTAVSVPHPLAFVLSMATTTQAFKSWYMLAFQLPGIPELLVRDKTGLGYRGLLSSGQTPANATRDLDQLHRLGGARTALNWYRGMPFIRPAVLRRKIPVPTLQVWSDGDTAVGRRGHELSRRFVTGPWELRTLEGVSHWIPDEAPTELTELLTEHFAKHATDAPRSS</sequence>
<dbReference type="InterPro" id="IPR029058">
    <property type="entry name" value="AB_hydrolase_fold"/>
</dbReference>
<dbReference type="Gene3D" id="3.40.50.1820">
    <property type="entry name" value="alpha/beta hydrolase"/>
    <property type="match status" value="1"/>
</dbReference>
<accession>A0A7I9XMH9</accession>
<gene>
    <name evidence="3" type="ORF">MSEN_29010</name>
</gene>
<dbReference type="AlphaFoldDB" id="A0A7I9XMH9"/>
<dbReference type="PANTHER" id="PTHR43329">
    <property type="entry name" value="EPOXIDE HYDROLASE"/>
    <property type="match status" value="1"/>
</dbReference>
<feature type="domain" description="AB hydrolase-1" evidence="2">
    <location>
        <begin position="36"/>
        <end position="273"/>
    </location>
</feature>
<keyword evidence="4" id="KW-1185">Reference proteome</keyword>
<dbReference type="Proteomes" id="UP000465263">
    <property type="component" value="Unassembled WGS sequence"/>
</dbReference>
<keyword evidence="1 3" id="KW-0378">Hydrolase</keyword>
<proteinExistence type="predicted"/>
<protein>
    <submittedName>
        <fullName evidence="3">Alpha/beta hydrolase</fullName>
    </submittedName>
</protein>
<dbReference type="SUPFAM" id="SSF53474">
    <property type="entry name" value="alpha/beta-Hydrolases"/>
    <property type="match status" value="1"/>
</dbReference>
<dbReference type="PRINTS" id="PR00412">
    <property type="entry name" value="EPOXHYDRLASE"/>
</dbReference>
<evidence type="ECO:0000313" key="4">
    <source>
        <dbReference type="Proteomes" id="UP000465263"/>
    </source>
</evidence>
<comment type="caution">
    <text evidence="3">The sequence shown here is derived from an EMBL/GenBank/DDBJ whole genome shotgun (WGS) entry which is preliminary data.</text>
</comment>
<dbReference type="EMBL" id="BLKV01000002">
    <property type="protein sequence ID" value="GFG71181.1"/>
    <property type="molecule type" value="Genomic_DNA"/>
</dbReference>
<evidence type="ECO:0000313" key="3">
    <source>
        <dbReference type="EMBL" id="GFG71181.1"/>
    </source>
</evidence>
<reference evidence="3 4" key="1">
    <citation type="journal article" date="2019" name="Emerg. Microbes Infect.">
        <title>Comprehensive subspecies identification of 175 nontuberculous mycobacteria species based on 7547 genomic profiles.</title>
        <authorList>
            <person name="Matsumoto Y."/>
            <person name="Kinjo T."/>
            <person name="Motooka D."/>
            <person name="Nabeya D."/>
            <person name="Jung N."/>
            <person name="Uechi K."/>
            <person name="Horii T."/>
            <person name="Iida T."/>
            <person name="Fujita J."/>
            <person name="Nakamura S."/>
        </authorList>
    </citation>
    <scope>NUCLEOTIDE SEQUENCE [LARGE SCALE GENOMIC DNA]</scope>
    <source>
        <strain evidence="3 4">JCM 16017</strain>
    </source>
</reference>
<evidence type="ECO:0000256" key="1">
    <source>
        <dbReference type="ARBA" id="ARBA00022801"/>
    </source>
</evidence>
<dbReference type="InterPro" id="IPR000073">
    <property type="entry name" value="AB_hydrolase_1"/>
</dbReference>